<organism evidence="14 15">
    <name type="scientific">Streptacidiphilus pinicola</name>
    <dbReference type="NCBI Taxonomy" id="2219663"/>
    <lineage>
        <taxon>Bacteria</taxon>
        <taxon>Bacillati</taxon>
        <taxon>Actinomycetota</taxon>
        <taxon>Actinomycetes</taxon>
        <taxon>Kitasatosporales</taxon>
        <taxon>Streptomycetaceae</taxon>
        <taxon>Streptacidiphilus</taxon>
    </lineage>
</organism>
<keyword evidence="5 14" id="KW-0645">Protease</keyword>
<evidence type="ECO:0000256" key="4">
    <source>
        <dbReference type="ARBA" id="ARBA00022475"/>
    </source>
</evidence>
<dbReference type="PANTHER" id="PTHR35864">
    <property type="entry name" value="ZINC METALLOPROTEASE MJ0611-RELATED"/>
    <property type="match status" value="1"/>
</dbReference>
<evidence type="ECO:0000313" key="15">
    <source>
        <dbReference type="Proteomes" id="UP000248889"/>
    </source>
</evidence>
<dbReference type="RefSeq" id="WP_111504794.1">
    <property type="nucleotide sequence ID" value="NZ_QKYN01000105.1"/>
</dbReference>
<proteinExistence type="inferred from homology"/>
<comment type="cofactor">
    <cofactor evidence="1">
        <name>Zn(2+)</name>
        <dbReference type="ChEBI" id="CHEBI:29105"/>
    </cofactor>
</comment>
<evidence type="ECO:0000256" key="9">
    <source>
        <dbReference type="ARBA" id="ARBA00022833"/>
    </source>
</evidence>
<keyword evidence="9" id="KW-0862">Zinc</keyword>
<feature type="transmembrane region" description="Helical" evidence="13">
    <location>
        <begin position="174"/>
        <end position="199"/>
    </location>
</feature>
<feature type="transmembrane region" description="Helical" evidence="13">
    <location>
        <begin position="43"/>
        <end position="62"/>
    </location>
</feature>
<evidence type="ECO:0000256" key="11">
    <source>
        <dbReference type="ARBA" id="ARBA00023049"/>
    </source>
</evidence>
<keyword evidence="8" id="KW-0378">Hydrolase</keyword>
<feature type="transmembrane region" description="Helical" evidence="13">
    <location>
        <begin position="93"/>
        <end position="117"/>
    </location>
</feature>
<accession>A0A2X0K634</accession>
<feature type="transmembrane region" description="Helical" evidence="13">
    <location>
        <begin position="18"/>
        <end position="36"/>
    </location>
</feature>
<dbReference type="CDD" id="cd06158">
    <property type="entry name" value="S2P-M50_like_1"/>
    <property type="match status" value="1"/>
</dbReference>
<name>A0A2X0K634_9ACTN</name>
<keyword evidence="4" id="KW-1003">Cell membrane</keyword>
<evidence type="ECO:0000256" key="10">
    <source>
        <dbReference type="ARBA" id="ARBA00022989"/>
    </source>
</evidence>
<reference evidence="14 15" key="1">
    <citation type="submission" date="2018-06" db="EMBL/GenBank/DDBJ databases">
        <title>Streptacidiphilus pinicola sp. nov., isolated from pine grove soil.</title>
        <authorList>
            <person name="Roh S.G."/>
            <person name="Park S."/>
            <person name="Kim M.-K."/>
            <person name="Yun B.-R."/>
            <person name="Park J."/>
            <person name="Kim M.J."/>
            <person name="Kim Y.S."/>
            <person name="Kim S.B."/>
        </authorList>
    </citation>
    <scope>NUCLEOTIDE SEQUENCE [LARGE SCALE GENOMIC DNA]</scope>
    <source>
        <strain evidence="14 15">MMS16-CNU450</strain>
    </source>
</reference>
<comment type="similarity">
    <text evidence="3">Belongs to the peptidase M50B family.</text>
</comment>
<dbReference type="GO" id="GO:0005886">
    <property type="term" value="C:plasma membrane"/>
    <property type="evidence" value="ECO:0007669"/>
    <property type="project" value="UniProtKB-SubCell"/>
</dbReference>
<evidence type="ECO:0000256" key="7">
    <source>
        <dbReference type="ARBA" id="ARBA00022723"/>
    </source>
</evidence>
<dbReference type="EMBL" id="QKYN01000105">
    <property type="protein sequence ID" value="RAG82730.1"/>
    <property type="molecule type" value="Genomic_DNA"/>
</dbReference>
<evidence type="ECO:0000256" key="2">
    <source>
        <dbReference type="ARBA" id="ARBA00004651"/>
    </source>
</evidence>
<comment type="subcellular location">
    <subcellularLocation>
        <location evidence="2">Cell membrane</location>
        <topology evidence="2">Multi-pass membrane protein</topology>
    </subcellularLocation>
</comment>
<dbReference type="InterPro" id="IPR044537">
    <property type="entry name" value="Rip2-like"/>
</dbReference>
<evidence type="ECO:0000256" key="3">
    <source>
        <dbReference type="ARBA" id="ARBA00007931"/>
    </source>
</evidence>
<feature type="transmembrane region" description="Helical" evidence="13">
    <location>
        <begin position="251"/>
        <end position="270"/>
    </location>
</feature>
<feature type="transmembrane region" description="Helical" evidence="13">
    <location>
        <begin position="211"/>
        <end position="231"/>
    </location>
</feature>
<dbReference type="GO" id="GO:0046872">
    <property type="term" value="F:metal ion binding"/>
    <property type="evidence" value="ECO:0007669"/>
    <property type="project" value="UniProtKB-KW"/>
</dbReference>
<protein>
    <submittedName>
        <fullName evidence="14">Site-2 protease family protein</fullName>
    </submittedName>
</protein>
<feature type="transmembrane region" description="Helical" evidence="13">
    <location>
        <begin position="129"/>
        <end position="154"/>
    </location>
</feature>
<evidence type="ECO:0000256" key="13">
    <source>
        <dbReference type="SAM" id="Phobius"/>
    </source>
</evidence>
<evidence type="ECO:0000256" key="8">
    <source>
        <dbReference type="ARBA" id="ARBA00022801"/>
    </source>
</evidence>
<dbReference type="GO" id="GO:0006508">
    <property type="term" value="P:proteolysis"/>
    <property type="evidence" value="ECO:0007669"/>
    <property type="project" value="UniProtKB-KW"/>
</dbReference>
<keyword evidence="15" id="KW-1185">Reference proteome</keyword>
<dbReference type="AlphaFoldDB" id="A0A2X0K634"/>
<dbReference type="InterPro" id="IPR052348">
    <property type="entry name" value="Metallopeptidase_M50B"/>
</dbReference>
<gene>
    <name evidence="14" type="ORF">DN069_25855</name>
</gene>
<dbReference type="PANTHER" id="PTHR35864:SF1">
    <property type="entry name" value="ZINC METALLOPROTEASE YWHC-RELATED"/>
    <property type="match status" value="1"/>
</dbReference>
<dbReference type="Proteomes" id="UP000248889">
    <property type="component" value="Unassembled WGS sequence"/>
</dbReference>
<evidence type="ECO:0000256" key="12">
    <source>
        <dbReference type="ARBA" id="ARBA00023136"/>
    </source>
</evidence>
<sequence>MSAFANHSPSHSDRRISTVFWVLLAIFVTTGAMLWTGTGNAKLGVFLFVCAGWLISLCLHEYGHARAALHGGDISVGSKGYLTLNPLKYTHPVYSFVLPLIFIILGGIALPGGAVYIERGRIRSKAKNALISAAGPAINAGFALVLLIVLAVAAPQFDGVYRVPHLEFYSALGYLAMLQVMATILNLVPVPGLDGYGIIEPWLSYETRRSLANIAPYGMMIVFFLLWNRTVNGWFFGNIVNPILSWFGADWYALYGSTLFHFFNIGFSGFGS</sequence>
<evidence type="ECO:0000256" key="6">
    <source>
        <dbReference type="ARBA" id="ARBA00022692"/>
    </source>
</evidence>
<evidence type="ECO:0000256" key="5">
    <source>
        <dbReference type="ARBA" id="ARBA00022670"/>
    </source>
</evidence>
<keyword evidence="10 13" id="KW-1133">Transmembrane helix</keyword>
<keyword evidence="6 13" id="KW-0812">Transmembrane</keyword>
<evidence type="ECO:0000313" key="14">
    <source>
        <dbReference type="EMBL" id="RAG82730.1"/>
    </source>
</evidence>
<comment type="caution">
    <text evidence="14">The sequence shown here is derived from an EMBL/GenBank/DDBJ whole genome shotgun (WGS) entry which is preliminary data.</text>
</comment>
<dbReference type="GO" id="GO:0008237">
    <property type="term" value="F:metallopeptidase activity"/>
    <property type="evidence" value="ECO:0007669"/>
    <property type="project" value="UniProtKB-KW"/>
</dbReference>
<keyword evidence="11" id="KW-0482">Metalloprotease</keyword>
<evidence type="ECO:0000256" key="1">
    <source>
        <dbReference type="ARBA" id="ARBA00001947"/>
    </source>
</evidence>
<dbReference type="OrthoDB" id="9800627at2"/>
<keyword evidence="12 13" id="KW-0472">Membrane</keyword>
<keyword evidence="7" id="KW-0479">Metal-binding</keyword>